<sequence length="97" mass="10648">MRPVVGAGDVTKLATLFDDEFKFWMCNGKTEGRAAVIEVIGKSPIAVSLNLVSSRFQSREHIYLTVDISAGFIGTWRTVFLLDLTKNVLIGGKLLTC</sequence>
<dbReference type="AlphaFoldDB" id="A0AAE9IX79"/>
<dbReference type="Proteomes" id="UP000827892">
    <property type="component" value="Chromosome I"/>
</dbReference>
<organism evidence="2 3">
    <name type="scientific">Caenorhabditis briggsae</name>
    <dbReference type="NCBI Taxonomy" id="6238"/>
    <lineage>
        <taxon>Eukaryota</taxon>
        <taxon>Metazoa</taxon>
        <taxon>Ecdysozoa</taxon>
        <taxon>Nematoda</taxon>
        <taxon>Chromadorea</taxon>
        <taxon>Rhabditida</taxon>
        <taxon>Rhabditina</taxon>
        <taxon>Rhabditomorpha</taxon>
        <taxon>Rhabditoidea</taxon>
        <taxon>Rhabditidae</taxon>
        <taxon>Peloderinae</taxon>
        <taxon>Caenorhabditis</taxon>
    </lineage>
</organism>
<dbReference type="EMBL" id="CP090891">
    <property type="protein sequence ID" value="ULU09671.1"/>
    <property type="molecule type" value="Genomic_DNA"/>
</dbReference>
<evidence type="ECO:0000313" key="2">
    <source>
        <dbReference type="EMBL" id="ULU09671.1"/>
    </source>
</evidence>
<gene>
    <name evidence="2" type="ORF">L3Y34_014217</name>
</gene>
<name>A0AAE9IX79_CAEBR</name>
<feature type="domain" description="NTF2-like" evidence="1">
    <location>
        <begin position="4"/>
        <end position="97"/>
    </location>
</feature>
<reference evidence="2 3" key="1">
    <citation type="submission" date="2022-05" db="EMBL/GenBank/DDBJ databases">
        <title>Chromosome-level reference genomes for two strains of Caenorhabditis briggsae: an improved platform for comparative genomics.</title>
        <authorList>
            <person name="Stevens L."/>
            <person name="Andersen E.C."/>
        </authorList>
    </citation>
    <scope>NUCLEOTIDE SEQUENCE [LARGE SCALE GENOMIC DNA]</scope>
    <source>
        <strain evidence="2">QX1410_ONT</strain>
        <tissue evidence="2">Whole-organism</tissue>
    </source>
</reference>
<protein>
    <recommendedName>
        <fullName evidence="1">NTF2-like domain-containing protein</fullName>
    </recommendedName>
</protein>
<dbReference type="InterPro" id="IPR058721">
    <property type="entry name" value="NTF2_3"/>
</dbReference>
<accession>A0AAE9IX79</accession>
<evidence type="ECO:0000313" key="3">
    <source>
        <dbReference type="Proteomes" id="UP000827892"/>
    </source>
</evidence>
<proteinExistence type="predicted"/>
<evidence type="ECO:0000259" key="1">
    <source>
        <dbReference type="Pfam" id="PF26530"/>
    </source>
</evidence>
<dbReference type="Pfam" id="PF26530">
    <property type="entry name" value="NTF2_3"/>
    <property type="match status" value="1"/>
</dbReference>